<reference evidence="5 6" key="1">
    <citation type="submission" date="2020-02" db="EMBL/GenBank/DDBJ databases">
        <authorList>
            <person name="Hogendoorn C."/>
        </authorList>
    </citation>
    <scope>NUCLEOTIDE SEQUENCE [LARGE SCALE GENOMIC DNA]</scope>
    <source>
        <strain evidence="5">METHB21</strain>
    </source>
</reference>
<feature type="compositionally biased region" description="Basic and acidic residues" evidence="4">
    <location>
        <begin position="1"/>
        <end position="21"/>
    </location>
</feature>
<keyword evidence="3" id="KW-0843">Virulence</keyword>
<evidence type="ECO:0000313" key="6">
    <source>
        <dbReference type="Proteomes" id="UP000494216"/>
    </source>
</evidence>
<feature type="region of interest" description="Disordered" evidence="4">
    <location>
        <begin position="1"/>
        <end position="32"/>
    </location>
</feature>
<keyword evidence="6" id="KW-1185">Reference proteome</keyword>
<proteinExistence type="predicted"/>
<keyword evidence="2" id="KW-0964">Secreted</keyword>
<evidence type="ECO:0000256" key="4">
    <source>
        <dbReference type="SAM" id="MobiDB-lite"/>
    </source>
</evidence>
<dbReference type="GO" id="GO:0005576">
    <property type="term" value="C:extracellular region"/>
    <property type="evidence" value="ECO:0007669"/>
    <property type="project" value="UniProtKB-SubCell"/>
</dbReference>
<comment type="caution">
    <text evidence="5">The sequence shown here is derived from an EMBL/GenBank/DDBJ whole genome shotgun (WGS) entry which is preliminary data.</text>
</comment>
<dbReference type="InterPro" id="IPR003284">
    <property type="entry name" value="Sal_SpvB"/>
</dbReference>
<accession>A0A8S0XLM0</accession>
<comment type="subcellular location">
    <subcellularLocation>
        <location evidence="1">Secreted</location>
    </subcellularLocation>
</comment>
<evidence type="ECO:0000313" key="5">
    <source>
        <dbReference type="EMBL" id="CAA9892872.1"/>
    </source>
</evidence>
<evidence type="ECO:0000256" key="3">
    <source>
        <dbReference type="ARBA" id="ARBA00023026"/>
    </source>
</evidence>
<evidence type="ECO:0000256" key="1">
    <source>
        <dbReference type="ARBA" id="ARBA00004613"/>
    </source>
</evidence>
<dbReference type="EMBL" id="CADCXN010000121">
    <property type="protein sequence ID" value="CAA9892872.1"/>
    <property type="molecule type" value="Genomic_DNA"/>
</dbReference>
<dbReference type="GO" id="GO:0005737">
    <property type="term" value="C:cytoplasm"/>
    <property type="evidence" value="ECO:0007669"/>
    <property type="project" value="InterPro"/>
</dbReference>
<evidence type="ECO:0000256" key="2">
    <source>
        <dbReference type="ARBA" id="ARBA00022525"/>
    </source>
</evidence>
<sequence>MKTEQKKKNASEEFLSTERGKTKSNAISTPSIDLPKGGGAIKGIDEKFSVNAVNGTAGFSIPLPFSPARGSSPALNLSYNSGAGNGVFGHGWLEFIISFYKTQN</sequence>
<protein>
    <submittedName>
        <fullName evidence="5">Uncharacterized protein</fullName>
    </submittedName>
</protein>
<dbReference type="Proteomes" id="UP000494216">
    <property type="component" value="Unassembled WGS sequence"/>
</dbReference>
<organism evidence="5 6">
    <name type="scientific">Candidatus Methylobacter favarea</name>
    <dbReference type="NCBI Taxonomy" id="2707345"/>
    <lineage>
        <taxon>Bacteria</taxon>
        <taxon>Pseudomonadati</taxon>
        <taxon>Pseudomonadota</taxon>
        <taxon>Gammaproteobacteria</taxon>
        <taxon>Methylococcales</taxon>
        <taxon>Methylococcaceae</taxon>
        <taxon>Methylobacter</taxon>
    </lineage>
</organism>
<gene>
    <name evidence="5" type="ORF">METHB2_870004</name>
</gene>
<dbReference type="AlphaFoldDB" id="A0A8S0XLM0"/>
<dbReference type="RefSeq" id="WP_217426612.1">
    <property type="nucleotide sequence ID" value="NZ_CADCXN010000121.1"/>
</dbReference>
<dbReference type="Pfam" id="PF03534">
    <property type="entry name" value="SpvB"/>
    <property type="match status" value="1"/>
</dbReference>
<name>A0A8S0XLM0_9GAMM</name>